<dbReference type="Proteomes" id="UP001500973">
    <property type="component" value="Unassembled WGS sequence"/>
</dbReference>
<comment type="caution">
    <text evidence="2">The sequence shown here is derived from an EMBL/GenBank/DDBJ whole genome shotgun (WGS) entry which is preliminary data.</text>
</comment>
<feature type="domain" description="PRC-barrel" evidence="1">
    <location>
        <begin position="94"/>
        <end position="164"/>
    </location>
</feature>
<evidence type="ECO:0000313" key="3">
    <source>
        <dbReference type="Proteomes" id="UP001500973"/>
    </source>
</evidence>
<name>A0ABP4JLW7_9ACTN</name>
<dbReference type="EMBL" id="BAAAIZ010000033">
    <property type="protein sequence ID" value="GAA1423384.1"/>
    <property type="molecule type" value="Genomic_DNA"/>
</dbReference>
<evidence type="ECO:0000259" key="1">
    <source>
        <dbReference type="Pfam" id="PF05239"/>
    </source>
</evidence>
<dbReference type="Pfam" id="PF05239">
    <property type="entry name" value="PRC"/>
    <property type="match status" value="1"/>
</dbReference>
<dbReference type="RefSeq" id="WP_344012694.1">
    <property type="nucleotide sequence ID" value="NZ_BAAAIZ010000033.1"/>
</dbReference>
<dbReference type="InterPro" id="IPR027275">
    <property type="entry name" value="PRC-brl_dom"/>
</dbReference>
<gene>
    <name evidence="2" type="ORF">GCM10009601_26490</name>
</gene>
<accession>A0ABP4JLW7</accession>
<evidence type="ECO:0000313" key="2">
    <source>
        <dbReference type="EMBL" id="GAA1423384.1"/>
    </source>
</evidence>
<proteinExistence type="predicted"/>
<protein>
    <submittedName>
        <fullName evidence="2">PRC-barrel domain-containing protein</fullName>
    </submittedName>
</protein>
<reference evidence="3" key="1">
    <citation type="journal article" date="2019" name="Int. J. Syst. Evol. Microbiol.">
        <title>The Global Catalogue of Microorganisms (GCM) 10K type strain sequencing project: providing services to taxonomists for standard genome sequencing and annotation.</title>
        <authorList>
            <consortium name="The Broad Institute Genomics Platform"/>
            <consortium name="The Broad Institute Genome Sequencing Center for Infectious Disease"/>
            <person name="Wu L."/>
            <person name="Ma J."/>
        </authorList>
    </citation>
    <scope>NUCLEOTIDE SEQUENCE [LARGE SCALE GENOMIC DNA]</scope>
    <source>
        <strain evidence="3">JCM 11756</strain>
    </source>
</reference>
<sequence>MDELMSVRCLATLPVVTLGGDAVAHVKDAVFDPAAERIASFTLTGRALWWGQLPQDLPWPAVYCLGRDAVMVRDRDALFDLPLSVARRDALRGRLLGAQVVTDAGEPVGTVLDVLVRGGTSGRVVAFRLAAHRGLTPGSRHHRHRVYVPRGETRSADGRTLIIPEHATTYVTDDLPDFVTRVGAFHQRRRSALP</sequence>
<keyword evidence="3" id="KW-1185">Reference proteome</keyword>
<organism evidence="2 3">
    <name type="scientific">Streptomyces thermospinosisporus</name>
    <dbReference type="NCBI Taxonomy" id="161482"/>
    <lineage>
        <taxon>Bacteria</taxon>
        <taxon>Bacillati</taxon>
        <taxon>Actinomycetota</taxon>
        <taxon>Actinomycetes</taxon>
        <taxon>Kitasatosporales</taxon>
        <taxon>Streptomycetaceae</taxon>
        <taxon>Streptomyces</taxon>
    </lineage>
</organism>